<sequence length="309" mass="34654">MKKKTAGIIMSGILCSAIALICSLGNISCYKGKEGYIADSIMYTPRLITIIPGKTQILSPSLNGNGSSKPLTISIHKIHGVSDGQDYTQQFLQEVPVTEWIAEYTRKEKTIEEVLKKRKDVMRPLLEMNPVSGRITVNEIRENGILPVGDFWLDIKIKNISGELISKKAIKLTTRAYNTHMVSIPRVGGEIKSADVKVVRKGDGTALNVKVIESDGTVIPLDSLTYMLDKSMTFDAFKNFGKSVKDGVSTYQVLFPWPEFGNQRIFMQREQIIKDPVTGESKKETKYYFDFTFNIIPSGNWDMTIELKK</sequence>
<name>A0A4R6WP73_9SPHI</name>
<dbReference type="RefSeq" id="WP_133583945.1">
    <property type="nucleotide sequence ID" value="NZ_SNYV01000011.1"/>
</dbReference>
<comment type="caution">
    <text evidence="1">The sequence shown here is derived from an EMBL/GenBank/DDBJ whole genome shotgun (WGS) entry which is preliminary data.</text>
</comment>
<accession>A0A4R6WP73</accession>
<proteinExistence type="predicted"/>
<dbReference type="Proteomes" id="UP000295292">
    <property type="component" value="Unassembled WGS sequence"/>
</dbReference>
<evidence type="ECO:0000313" key="2">
    <source>
        <dbReference type="Proteomes" id="UP000295292"/>
    </source>
</evidence>
<gene>
    <name evidence="1" type="ORF">CLV99_1662</name>
</gene>
<dbReference type="OrthoDB" id="737630at2"/>
<keyword evidence="2" id="KW-1185">Reference proteome</keyword>
<reference evidence="1 2" key="1">
    <citation type="submission" date="2019-03" db="EMBL/GenBank/DDBJ databases">
        <title>Genomic Encyclopedia of Archaeal and Bacterial Type Strains, Phase II (KMG-II): from individual species to whole genera.</title>
        <authorList>
            <person name="Goeker M."/>
        </authorList>
    </citation>
    <scope>NUCLEOTIDE SEQUENCE [LARGE SCALE GENOMIC DNA]</scope>
    <source>
        <strain evidence="1 2">DSM 28353</strain>
    </source>
</reference>
<dbReference type="AlphaFoldDB" id="A0A4R6WP73"/>
<dbReference type="EMBL" id="SNYV01000011">
    <property type="protein sequence ID" value="TDQ80205.1"/>
    <property type="molecule type" value="Genomic_DNA"/>
</dbReference>
<organism evidence="1 2">
    <name type="scientific">Sphingobacterium yanglingense</name>
    <dbReference type="NCBI Taxonomy" id="1437280"/>
    <lineage>
        <taxon>Bacteria</taxon>
        <taxon>Pseudomonadati</taxon>
        <taxon>Bacteroidota</taxon>
        <taxon>Sphingobacteriia</taxon>
        <taxon>Sphingobacteriales</taxon>
        <taxon>Sphingobacteriaceae</taxon>
        <taxon>Sphingobacterium</taxon>
    </lineage>
</organism>
<evidence type="ECO:0000313" key="1">
    <source>
        <dbReference type="EMBL" id="TDQ80205.1"/>
    </source>
</evidence>
<protein>
    <submittedName>
        <fullName evidence="1">Uncharacterized protein DUF5007</fullName>
    </submittedName>
</protein>